<name>A0ACB9CIY6_ARCLA</name>
<gene>
    <name evidence="1" type="ORF">L6452_13706</name>
</gene>
<protein>
    <submittedName>
        <fullName evidence="1">Uncharacterized protein</fullName>
    </submittedName>
</protein>
<proteinExistence type="predicted"/>
<accession>A0ACB9CIY6</accession>
<comment type="caution">
    <text evidence="1">The sequence shown here is derived from an EMBL/GenBank/DDBJ whole genome shotgun (WGS) entry which is preliminary data.</text>
</comment>
<keyword evidence="2" id="KW-1185">Reference proteome</keyword>
<reference evidence="2" key="1">
    <citation type="journal article" date="2022" name="Mol. Ecol. Resour.">
        <title>The genomes of chicory, endive, great burdock and yacon provide insights into Asteraceae palaeo-polyploidization history and plant inulin production.</title>
        <authorList>
            <person name="Fan W."/>
            <person name="Wang S."/>
            <person name="Wang H."/>
            <person name="Wang A."/>
            <person name="Jiang F."/>
            <person name="Liu H."/>
            <person name="Zhao H."/>
            <person name="Xu D."/>
            <person name="Zhang Y."/>
        </authorList>
    </citation>
    <scope>NUCLEOTIDE SEQUENCE [LARGE SCALE GENOMIC DNA]</scope>
    <source>
        <strain evidence="2">cv. Niubang</strain>
    </source>
</reference>
<organism evidence="1 2">
    <name type="scientific">Arctium lappa</name>
    <name type="common">Greater burdock</name>
    <name type="synonym">Lappa major</name>
    <dbReference type="NCBI Taxonomy" id="4217"/>
    <lineage>
        <taxon>Eukaryota</taxon>
        <taxon>Viridiplantae</taxon>
        <taxon>Streptophyta</taxon>
        <taxon>Embryophyta</taxon>
        <taxon>Tracheophyta</taxon>
        <taxon>Spermatophyta</taxon>
        <taxon>Magnoliopsida</taxon>
        <taxon>eudicotyledons</taxon>
        <taxon>Gunneridae</taxon>
        <taxon>Pentapetalae</taxon>
        <taxon>asterids</taxon>
        <taxon>campanulids</taxon>
        <taxon>Asterales</taxon>
        <taxon>Asteraceae</taxon>
        <taxon>Carduoideae</taxon>
        <taxon>Cardueae</taxon>
        <taxon>Arctiinae</taxon>
        <taxon>Arctium</taxon>
    </lineage>
</organism>
<evidence type="ECO:0000313" key="1">
    <source>
        <dbReference type="EMBL" id="KAI3734241.1"/>
    </source>
</evidence>
<dbReference type="EMBL" id="CM042050">
    <property type="protein sequence ID" value="KAI3734241.1"/>
    <property type="molecule type" value="Genomic_DNA"/>
</dbReference>
<dbReference type="Proteomes" id="UP001055879">
    <property type="component" value="Linkage Group LG04"/>
</dbReference>
<sequence>MVVSVLRFNKVWSINQVASIICCCYTLLTIQSWWSRHHLVKCWSSFHPAGGKEVDEYTEYIFSASTELFF</sequence>
<evidence type="ECO:0000313" key="2">
    <source>
        <dbReference type="Proteomes" id="UP001055879"/>
    </source>
</evidence>
<reference evidence="1 2" key="2">
    <citation type="journal article" date="2022" name="Mol. Ecol. Resour.">
        <title>The genomes of chicory, endive, great burdock and yacon provide insights into Asteraceae paleo-polyploidization history and plant inulin production.</title>
        <authorList>
            <person name="Fan W."/>
            <person name="Wang S."/>
            <person name="Wang H."/>
            <person name="Wang A."/>
            <person name="Jiang F."/>
            <person name="Liu H."/>
            <person name="Zhao H."/>
            <person name="Xu D."/>
            <person name="Zhang Y."/>
        </authorList>
    </citation>
    <scope>NUCLEOTIDE SEQUENCE [LARGE SCALE GENOMIC DNA]</scope>
    <source>
        <strain evidence="2">cv. Niubang</strain>
    </source>
</reference>